<dbReference type="FunFam" id="1.10.10.10:FF:000001">
    <property type="entry name" value="LysR family transcriptional regulator"/>
    <property type="match status" value="1"/>
</dbReference>
<evidence type="ECO:0000313" key="6">
    <source>
        <dbReference type="EMBL" id="QMV44668.1"/>
    </source>
</evidence>
<protein>
    <submittedName>
        <fullName evidence="6">LysR family transcriptional regulator</fullName>
    </submittedName>
</protein>
<dbReference type="AlphaFoldDB" id="A0A7G5C634"/>
<keyword evidence="2" id="KW-0805">Transcription regulation</keyword>
<dbReference type="InterPro" id="IPR000847">
    <property type="entry name" value="LysR_HTH_N"/>
</dbReference>
<gene>
    <name evidence="6" type="ORF">FPL14_28475</name>
</gene>
<dbReference type="Gene3D" id="3.40.190.290">
    <property type="match status" value="1"/>
</dbReference>
<keyword evidence="3" id="KW-0238">DNA-binding</keyword>
<evidence type="ECO:0000256" key="4">
    <source>
        <dbReference type="ARBA" id="ARBA00023163"/>
    </source>
</evidence>
<organism evidence="6 7">
    <name type="scientific">Cohnella cholangitidis</name>
    <dbReference type="NCBI Taxonomy" id="2598458"/>
    <lineage>
        <taxon>Bacteria</taxon>
        <taxon>Bacillati</taxon>
        <taxon>Bacillota</taxon>
        <taxon>Bacilli</taxon>
        <taxon>Bacillales</taxon>
        <taxon>Paenibacillaceae</taxon>
        <taxon>Cohnella</taxon>
    </lineage>
</organism>
<feature type="domain" description="HTH lysR-type" evidence="5">
    <location>
        <begin position="1"/>
        <end position="58"/>
    </location>
</feature>
<reference evidence="6 7" key="1">
    <citation type="submission" date="2019-07" db="EMBL/GenBank/DDBJ databases">
        <authorList>
            <person name="Kim J.K."/>
            <person name="Cheong H.-M."/>
            <person name="Choi Y."/>
            <person name="Hwang K.J."/>
            <person name="Lee S."/>
            <person name="Choi C."/>
        </authorList>
    </citation>
    <scope>NUCLEOTIDE SEQUENCE [LARGE SCALE GENOMIC DNA]</scope>
    <source>
        <strain evidence="6 7">KS 22</strain>
    </source>
</reference>
<dbReference type="GO" id="GO:0032993">
    <property type="term" value="C:protein-DNA complex"/>
    <property type="evidence" value="ECO:0007669"/>
    <property type="project" value="TreeGrafter"/>
</dbReference>
<keyword evidence="4" id="KW-0804">Transcription</keyword>
<evidence type="ECO:0000256" key="1">
    <source>
        <dbReference type="ARBA" id="ARBA00009437"/>
    </source>
</evidence>
<evidence type="ECO:0000256" key="3">
    <source>
        <dbReference type="ARBA" id="ARBA00023125"/>
    </source>
</evidence>
<keyword evidence="7" id="KW-1185">Reference proteome</keyword>
<proteinExistence type="inferred from homology"/>
<dbReference type="InterPro" id="IPR036388">
    <property type="entry name" value="WH-like_DNA-bd_sf"/>
</dbReference>
<dbReference type="EMBL" id="CP041969">
    <property type="protein sequence ID" value="QMV44668.1"/>
    <property type="molecule type" value="Genomic_DNA"/>
</dbReference>
<accession>A0A7G5C634</accession>
<dbReference type="InterPro" id="IPR036390">
    <property type="entry name" value="WH_DNA-bd_sf"/>
</dbReference>
<dbReference type="RefSeq" id="WP_182300954.1">
    <property type="nucleotide sequence ID" value="NZ_CP041969.1"/>
</dbReference>
<dbReference type="InterPro" id="IPR005119">
    <property type="entry name" value="LysR_subst-bd"/>
</dbReference>
<dbReference type="GO" id="GO:0003700">
    <property type="term" value="F:DNA-binding transcription factor activity"/>
    <property type="evidence" value="ECO:0007669"/>
    <property type="project" value="InterPro"/>
</dbReference>
<dbReference type="Pfam" id="PF03466">
    <property type="entry name" value="LysR_substrate"/>
    <property type="match status" value="1"/>
</dbReference>
<dbReference type="SUPFAM" id="SSF53850">
    <property type="entry name" value="Periplasmic binding protein-like II"/>
    <property type="match status" value="1"/>
</dbReference>
<dbReference type="PROSITE" id="PS50931">
    <property type="entry name" value="HTH_LYSR"/>
    <property type="match status" value="1"/>
</dbReference>
<dbReference type="Gene3D" id="1.10.10.10">
    <property type="entry name" value="Winged helix-like DNA-binding domain superfamily/Winged helix DNA-binding domain"/>
    <property type="match status" value="1"/>
</dbReference>
<dbReference type="PRINTS" id="PR00039">
    <property type="entry name" value="HTHLYSR"/>
</dbReference>
<evidence type="ECO:0000256" key="2">
    <source>
        <dbReference type="ARBA" id="ARBA00023015"/>
    </source>
</evidence>
<evidence type="ECO:0000259" key="5">
    <source>
        <dbReference type="PROSITE" id="PS50931"/>
    </source>
</evidence>
<dbReference type="Proteomes" id="UP000515679">
    <property type="component" value="Chromosome"/>
</dbReference>
<evidence type="ECO:0000313" key="7">
    <source>
        <dbReference type="Proteomes" id="UP000515679"/>
    </source>
</evidence>
<dbReference type="GO" id="GO:0003677">
    <property type="term" value="F:DNA binding"/>
    <property type="evidence" value="ECO:0007669"/>
    <property type="project" value="UniProtKB-KW"/>
</dbReference>
<dbReference type="PANTHER" id="PTHR30346">
    <property type="entry name" value="TRANSCRIPTIONAL DUAL REGULATOR HCAR-RELATED"/>
    <property type="match status" value="1"/>
</dbReference>
<dbReference type="Pfam" id="PF00126">
    <property type="entry name" value="HTH_1"/>
    <property type="match status" value="1"/>
</dbReference>
<dbReference type="SUPFAM" id="SSF46785">
    <property type="entry name" value="Winged helix' DNA-binding domain"/>
    <property type="match status" value="1"/>
</dbReference>
<comment type="similarity">
    <text evidence="1">Belongs to the LysR transcriptional regulatory family.</text>
</comment>
<name>A0A7G5C634_9BACL</name>
<dbReference type="KEGG" id="cchl:FPL14_28475"/>
<dbReference type="PANTHER" id="PTHR30346:SF28">
    <property type="entry name" value="HTH-TYPE TRANSCRIPTIONAL REGULATOR CYNR"/>
    <property type="match status" value="1"/>
</dbReference>
<sequence>MDFLQLSYFQHVARLEHMTKAADELKISQPSLSQSIARLEDELGFPLFERSGRNIRLNESGKVFLGRVNKAFSELKEGKREAARKAGIVKQSISLGMIHLEEMPDFLGAYMSQTANTQVKLQYGCNKSMTNQLERGELDLFVCSPLVQHAGLQSVALHEEEIYLAVPPNHRLSGASQIRLEEVSNDPFIGLQEGSGLREASDEFCRIAGFKPDIALEIADPSRLQTLVQAGIGVALIPETLVKQLDGVKACGIVKITEPICKRTIGLTWEKETELPENVQLFKEYLLDYFASTKAAIE</sequence>